<name>A0A917TNK1_9ACTN</name>
<keyword evidence="3 5" id="KW-1133">Transmembrane helix</keyword>
<dbReference type="InterPro" id="IPR013525">
    <property type="entry name" value="ABC2_TM"/>
</dbReference>
<dbReference type="Proteomes" id="UP000642070">
    <property type="component" value="Unassembled WGS sequence"/>
</dbReference>
<keyword evidence="2 5" id="KW-0812">Transmembrane</keyword>
<organism evidence="7 8">
    <name type="scientific">Dactylosporangium sucinum</name>
    <dbReference type="NCBI Taxonomy" id="1424081"/>
    <lineage>
        <taxon>Bacteria</taxon>
        <taxon>Bacillati</taxon>
        <taxon>Actinomycetota</taxon>
        <taxon>Actinomycetes</taxon>
        <taxon>Micromonosporales</taxon>
        <taxon>Micromonosporaceae</taxon>
        <taxon>Dactylosporangium</taxon>
    </lineage>
</organism>
<proteinExistence type="predicted"/>
<keyword evidence="4 5" id="KW-0472">Membrane</keyword>
<evidence type="ECO:0000256" key="1">
    <source>
        <dbReference type="ARBA" id="ARBA00004141"/>
    </source>
</evidence>
<dbReference type="GO" id="GO:0140359">
    <property type="term" value="F:ABC-type transporter activity"/>
    <property type="evidence" value="ECO:0007669"/>
    <property type="project" value="InterPro"/>
</dbReference>
<sequence>MALVQMVLFVAAAAVLMGLPVPVNAPVLVLGVLAGVAVFVALAAVSAAFTRTTELAQITTLPVLLVCFIGAGIAVPLDSLPSGVAEFLRWMPLTPATELMRLGWTGPSFGGALRSALAPAGLLAAWTVVAWLGVRRWFRWEPRR</sequence>
<dbReference type="EMBL" id="BMPI01000015">
    <property type="protein sequence ID" value="GGM30372.1"/>
    <property type="molecule type" value="Genomic_DNA"/>
</dbReference>
<reference evidence="7" key="2">
    <citation type="submission" date="2020-09" db="EMBL/GenBank/DDBJ databases">
        <authorList>
            <person name="Sun Q."/>
            <person name="Ohkuma M."/>
        </authorList>
    </citation>
    <scope>NUCLEOTIDE SEQUENCE</scope>
    <source>
        <strain evidence="7">JCM 19831</strain>
    </source>
</reference>
<feature type="transmembrane region" description="Helical" evidence="5">
    <location>
        <begin position="116"/>
        <end position="134"/>
    </location>
</feature>
<reference evidence="7" key="1">
    <citation type="journal article" date="2014" name="Int. J. Syst. Evol. Microbiol.">
        <title>Complete genome sequence of Corynebacterium casei LMG S-19264T (=DSM 44701T), isolated from a smear-ripened cheese.</title>
        <authorList>
            <consortium name="US DOE Joint Genome Institute (JGI-PGF)"/>
            <person name="Walter F."/>
            <person name="Albersmeier A."/>
            <person name="Kalinowski J."/>
            <person name="Ruckert C."/>
        </authorList>
    </citation>
    <scope>NUCLEOTIDE SEQUENCE</scope>
    <source>
        <strain evidence="7">JCM 19831</strain>
    </source>
</reference>
<keyword evidence="8" id="KW-1185">Reference proteome</keyword>
<evidence type="ECO:0000313" key="8">
    <source>
        <dbReference type="Proteomes" id="UP000642070"/>
    </source>
</evidence>
<dbReference type="AlphaFoldDB" id="A0A917TNK1"/>
<evidence type="ECO:0000256" key="5">
    <source>
        <dbReference type="SAM" id="Phobius"/>
    </source>
</evidence>
<comment type="subcellular location">
    <subcellularLocation>
        <location evidence="1">Membrane</location>
        <topology evidence="1">Multi-pass membrane protein</topology>
    </subcellularLocation>
</comment>
<evidence type="ECO:0000256" key="4">
    <source>
        <dbReference type="ARBA" id="ARBA00023136"/>
    </source>
</evidence>
<feature type="transmembrane region" description="Helical" evidence="5">
    <location>
        <begin position="28"/>
        <end position="49"/>
    </location>
</feature>
<evidence type="ECO:0000256" key="2">
    <source>
        <dbReference type="ARBA" id="ARBA00022692"/>
    </source>
</evidence>
<comment type="caution">
    <text evidence="7">The sequence shown here is derived from an EMBL/GenBank/DDBJ whole genome shotgun (WGS) entry which is preliminary data.</text>
</comment>
<dbReference type="PANTHER" id="PTHR43027">
    <property type="entry name" value="DOXORUBICIN RESISTANCE ABC TRANSPORTER PERMEASE PROTEIN DRRC-RELATED"/>
    <property type="match status" value="1"/>
</dbReference>
<accession>A0A917TNK1</accession>
<feature type="transmembrane region" description="Helical" evidence="5">
    <location>
        <begin position="61"/>
        <end position="77"/>
    </location>
</feature>
<evidence type="ECO:0000259" key="6">
    <source>
        <dbReference type="Pfam" id="PF12698"/>
    </source>
</evidence>
<dbReference type="PANTHER" id="PTHR43027:SF2">
    <property type="entry name" value="TRANSPORT PERMEASE PROTEIN"/>
    <property type="match status" value="1"/>
</dbReference>
<dbReference type="InterPro" id="IPR052902">
    <property type="entry name" value="ABC-2_transporter"/>
</dbReference>
<feature type="domain" description="ABC-2 type transporter transmembrane" evidence="6">
    <location>
        <begin position="2"/>
        <end position="131"/>
    </location>
</feature>
<evidence type="ECO:0000256" key="3">
    <source>
        <dbReference type="ARBA" id="ARBA00022989"/>
    </source>
</evidence>
<evidence type="ECO:0000313" key="7">
    <source>
        <dbReference type="EMBL" id="GGM30372.1"/>
    </source>
</evidence>
<protein>
    <recommendedName>
        <fullName evidence="6">ABC-2 type transporter transmembrane domain-containing protein</fullName>
    </recommendedName>
</protein>
<gene>
    <name evidence="7" type="ORF">GCM10007977_034580</name>
</gene>
<dbReference type="GO" id="GO:0016020">
    <property type="term" value="C:membrane"/>
    <property type="evidence" value="ECO:0007669"/>
    <property type="project" value="UniProtKB-SubCell"/>
</dbReference>
<dbReference type="Pfam" id="PF12698">
    <property type="entry name" value="ABC2_membrane_3"/>
    <property type="match status" value="1"/>
</dbReference>